<organism evidence="1 2">
    <name type="scientific">Paraglomus occultum</name>
    <dbReference type="NCBI Taxonomy" id="144539"/>
    <lineage>
        <taxon>Eukaryota</taxon>
        <taxon>Fungi</taxon>
        <taxon>Fungi incertae sedis</taxon>
        <taxon>Mucoromycota</taxon>
        <taxon>Glomeromycotina</taxon>
        <taxon>Glomeromycetes</taxon>
        <taxon>Paraglomerales</taxon>
        <taxon>Paraglomeraceae</taxon>
        <taxon>Paraglomus</taxon>
    </lineage>
</organism>
<gene>
    <name evidence="1" type="ORF">POCULU_LOCUS7407</name>
</gene>
<name>A0A9N9CFF5_9GLOM</name>
<evidence type="ECO:0000313" key="2">
    <source>
        <dbReference type="Proteomes" id="UP000789572"/>
    </source>
</evidence>
<reference evidence="1" key="1">
    <citation type="submission" date="2021-06" db="EMBL/GenBank/DDBJ databases">
        <authorList>
            <person name="Kallberg Y."/>
            <person name="Tangrot J."/>
            <person name="Rosling A."/>
        </authorList>
    </citation>
    <scope>NUCLEOTIDE SEQUENCE</scope>
    <source>
        <strain evidence="1">IA702</strain>
    </source>
</reference>
<accession>A0A9N9CFF5</accession>
<comment type="caution">
    <text evidence="1">The sequence shown here is derived from an EMBL/GenBank/DDBJ whole genome shotgun (WGS) entry which is preliminary data.</text>
</comment>
<dbReference type="Proteomes" id="UP000789572">
    <property type="component" value="Unassembled WGS sequence"/>
</dbReference>
<dbReference type="EMBL" id="CAJVPJ010001671">
    <property type="protein sequence ID" value="CAG8599874.1"/>
    <property type="molecule type" value="Genomic_DNA"/>
</dbReference>
<evidence type="ECO:0000313" key="1">
    <source>
        <dbReference type="EMBL" id="CAG8599874.1"/>
    </source>
</evidence>
<proteinExistence type="predicted"/>
<keyword evidence="2" id="KW-1185">Reference proteome</keyword>
<sequence length="138" mass="15651">GMQLLAVAGYDPQKAVELWSLSAAISRKSTVTSNIHDDSGAESTLVDEEDYANEVLKSLDSYFSTHPLDEERANYLIDALPDAEKLYERAVGERGRARQFEETEVEVVEGWGIKNLVLDLWDRLTRKKILLNEPREKI</sequence>
<dbReference type="AlphaFoldDB" id="A0A9N9CFF5"/>
<protein>
    <submittedName>
        <fullName evidence="1">2573_t:CDS:1</fullName>
    </submittedName>
</protein>
<dbReference type="OrthoDB" id="2444759at2759"/>
<feature type="non-terminal residue" evidence="1">
    <location>
        <position position="1"/>
    </location>
</feature>